<dbReference type="PANTHER" id="PTHR30404">
    <property type="entry name" value="N-ACETYLMURAMOYL-L-ALANINE AMIDASE"/>
    <property type="match status" value="1"/>
</dbReference>
<evidence type="ECO:0000256" key="3">
    <source>
        <dbReference type="SAM" id="SignalP"/>
    </source>
</evidence>
<keyword evidence="1 5" id="KW-0378">Hydrolase</keyword>
<dbReference type="SUPFAM" id="SSF55383">
    <property type="entry name" value="Copper amine oxidase, domain N"/>
    <property type="match status" value="1"/>
</dbReference>
<keyword evidence="6" id="KW-1185">Reference proteome</keyword>
<feature type="chain" id="PRO_5045446405" evidence="3">
    <location>
        <begin position="20"/>
        <end position="538"/>
    </location>
</feature>
<evidence type="ECO:0000313" key="6">
    <source>
        <dbReference type="Proteomes" id="UP001300012"/>
    </source>
</evidence>
<dbReference type="InterPro" id="IPR002508">
    <property type="entry name" value="MurNAc-LAA_cat"/>
</dbReference>
<dbReference type="PANTHER" id="PTHR30404:SF0">
    <property type="entry name" value="N-ACETYLMURAMOYL-L-ALANINE AMIDASE AMIC"/>
    <property type="match status" value="1"/>
</dbReference>
<dbReference type="GO" id="GO:0008745">
    <property type="term" value="F:N-acetylmuramoyl-L-alanine amidase activity"/>
    <property type="evidence" value="ECO:0007669"/>
    <property type="project" value="UniProtKB-EC"/>
</dbReference>
<feature type="compositionally biased region" description="Polar residues" evidence="2">
    <location>
        <begin position="141"/>
        <end position="153"/>
    </location>
</feature>
<feature type="region of interest" description="Disordered" evidence="2">
    <location>
        <begin position="141"/>
        <end position="247"/>
    </location>
</feature>
<dbReference type="SMART" id="SM00646">
    <property type="entry name" value="Ami_3"/>
    <property type="match status" value="1"/>
</dbReference>
<dbReference type="InterPro" id="IPR021731">
    <property type="entry name" value="AMIN_dom"/>
</dbReference>
<evidence type="ECO:0000256" key="1">
    <source>
        <dbReference type="ARBA" id="ARBA00022801"/>
    </source>
</evidence>
<feature type="domain" description="MurNAc-LAA" evidence="4">
    <location>
        <begin position="424"/>
        <end position="532"/>
    </location>
</feature>
<dbReference type="Pfam" id="PF01520">
    <property type="entry name" value="Amidase_3"/>
    <property type="match status" value="1"/>
</dbReference>
<evidence type="ECO:0000256" key="2">
    <source>
        <dbReference type="SAM" id="MobiDB-lite"/>
    </source>
</evidence>
<dbReference type="EMBL" id="JANQBD010000020">
    <property type="protein sequence ID" value="MCR8634514.1"/>
    <property type="molecule type" value="Genomic_DNA"/>
</dbReference>
<evidence type="ECO:0000259" key="4">
    <source>
        <dbReference type="SMART" id="SM00646"/>
    </source>
</evidence>
<sequence length="538" mass="58642">MFISLLLLSMLMVPMLAFAAEKPINLFLNGKQLSANVAPKIVEGNTVVPVRIIAESLGSKVDWEEKSGKVTVDKDKVNIQLFINKQEVIVNKKKYQLEVAPAIMEGSTMLPLRFVSEQLGVKVIWDDLTRSVFLFDSEQDANSSAVSPAQPNEGQAGAADKTKVPSKPADNSNGKGTDKTTDKSTDKASDKITDKPIDKTTDKPIDKSDGATELPVKEAAVKPGEKPVTEAQPGKQNPAASDKNSELTTTLSSISMDGDQFIVKTSGTKVTPNLISSNEGNRITIDFPNSKLDPALKLGANGEGIIKQNNQAVSQIRYLLFSKDSSIVRIIIDLSKKSAFKPATASTAAQFVWAIIPAKDRYRVVIDPGHGGKDTGAISVTKRLEKDFVLALGTKIHALLEKEPKIEAFITRKDDTFVELADRAAFANDRDADLFISVHGNSAGKETVRGVETYYYTDQSLDFANLMHKHMLKSTGFTDRKVKQSGFYVVKNTNMPSLLLEVGFLSNQTEENAMFQDAFQNQVAASIVTAIKQQLNID</sequence>
<protein>
    <submittedName>
        <fullName evidence="5">N-acetylmuramoyl-L-alanine amidase</fullName>
        <ecNumber evidence="5">3.5.1.28</ecNumber>
    </submittedName>
</protein>
<dbReference type="Proteomes" id="UP001300012">
    <property type="component" value="Unassembled WGS sequence"/>
</dbReference>
<reference evidence="5 6" key="1">
    <citation type="submission" date="2022-08" db="EMBL/GenBank/DDBJ databases">
        <title>Paenibacillus endoradicis sp. nov., Paenibacillus radicibacter sp. nov and Paenibacillus pararadicis sp. nov., three cold-adapted plant growth-promoting bacteria isolated from root of Larix gmelinii in Great Khingan.</title>
        <authorList>
            <person name="Xue H."/>
        </authorList>
    </citation>
    <scope>NUCLEOTIDE SEQUENCE [LARGE SCALE GENOMIC DNA]</scope>
    <source>
        <strain evidence="5 6">N5-1-1-5</strain>
    </source>
</reference>
<dbReference type="InterPro" id="IPR050695">
    <property type="entry name" value="N-acetylmuramoyl_amidase_3"/>
</dbReference>
<dbReference type="InterPro" id="IPR036582">
    <property type="entry name" value="Mao_N_sf"/>
</dbReference>
<accession>A0ABT1YQ79</accession>
<dbReference type="EC" id="3.5.1.28" evidence="5"/>
<feature type="signal peptide" evidence="3">
    <location>
        <begin position="1"/>
        <end position="19"/>
    </location>
</feature>
<dbReference type="InterPro" id="IPR012854">
    <property type="entry name" value="Cu_amine_oxidase-like_N"/>
</dbReference>
<organism evidence="5 6">
    <name type="scientific">Paenibacillus radicis</name>
    <name type="common">ex Xue et al. 2023</name>
    <dbReference type="NCBI Taxonomy" id="2972489"/>
    <lineage>
        <taxon>Bacteria</taxon>
        <taxon>Bacillati</taxon>
        <taxon>Bacillota</taxon>
        <taxon>Bacilli</taxon>
        <taxon>Bacillales</taxon>
        <taxon>Paenibacillaceae</taxon>
        <taxon>Paenibacillus</taxon>
    </lineage>
</organism>
<dbReference type="CDD" id="cd02696">
    <property type="entry name" value="MurNAc-LAA"/>
    <property type="match status" value="1"/>
</dbReference>
<dbReference type="Pfam" id="PF07833">
    <property type="entry name" value="Cu_amine_oxidN1"/>
    <property type="match status" value="1"/>
</dbReference>
<dbReference type="Gene3D" id="2.60.40.3500">
    <property type="match status" value="1"/>
</dbReference>
<evidence type="ECO:0000313" key="5">
    <source>
        <dbReference type="EMBL" id="MCR8634514.1"/>
    </source>
</evidence>
<dbReference type="Gene3D" id="3.40.630.40">
    <property type="entry name" value="Zn-dependent exopeptidases"/>
    <property type="match status" value="1"/>
</dbReference>
<gene>
    <name evidence="5" type="ORF">NV381_25290</name>
</gene>
<dbReference type="SUPFAM" id="SSF53187">
    <property type="entry name" value="Zn-dependent exopeptidases"/>
    <property type="match status" value="1"/>
</dbReference>
<comment type="caution">
    <text evidence="5">The sequence shown here is derived from an EMBL/GenBank/DDBJ whole genome shotgun (WGS) entry which is preliminary data.</text>
</comment>
<keyword evidence="3" id="KW-0732">Signal</keyword>
<dbReference type="Pfam" id="PF11741">
    <property type="entry name" value="AMIN"/>
    <property type="match status" value="1"/>
</dbReference>
<feature type="compositionally biased region" description="Basic and acidic residues" evidence="2">
    <location>
        <begin position="176"/>
        <end position="228"/>
    </location>
</feature>
<proteinExistence type="predicted"/>
<dbReference type="Gene3D" id="3.30.457.10">
    <property type="entry name" value="Copper amine oxidase-like, N-terminal domain"/>
    <property type="match status" value="1"/>
</dbReference>
<name>A0ABT1YQ79_9BACL</name>